<dbReference type="CDD" id="cd06261">
    <property type="entry name" value="TM_PBP2"/>
    <property type="match status" value="1"/>
</dbReference>
<keyword evidence="10" id="KW-1185">Reference proteome</keyword>
<sequence length="288" mass="31893">MMQSSIPTTKRRRGLSNLNDAGKYIILMILAIIFIGPFYWLFSTALKTIPDLAAFPPQFWPAHLDWGNFIGALTITNFAAYAANSCILAVTYSTLVTLSSALVGFGFSRLKGKGKRTLFLVMLSTLMLPQIITTIPTYVLFARLGLIDTYWPWVLWGLGSSPFLSFLFRQFFSAIPAELEEAAIIDGCGYGRIFWQIFLPLSVPVIVTSFIISFTGVWGDYITPDLFLSQQNTTLAVAMTIGYTDPHGNPLVNVIAAGSIFYILPVLVIFFFAQRYFVNGIVTTGLKG</sequence>
<feature type="transmembrane region" description="Helical" evidence="7">
    <location>
        <begin position="21"/>
        <end position="42"/>
    </location>
</feature>
<dbReference type="PANTHER" id="PTHR43744">
    <property type="entry name" value="ABC TRANSPORTER PERMEASE PROTEIN MG189-RELATED-RELATED"/>
    <property type="match status" value="1"/>
</dbReference>
<keyword evidence="2 7" id="KW-0813">Transport</keyword>
<evidence type="ECO:0000313" key="9">
    <source>
        <dbReference type="EMBL" id="GHO88577.1"/>
    </source>
</evidence>
<comment type="caution">
    <text evidence="9">The sequence shown here is derived from an EMBL/GenBank/DDBJ whole genome shotgun (WGS) entry which is preliminary data.</text>
</comment>
<feature type="transmembrane region" description="Helical" evidence="7">
    <location>
        <begin position="153"/>
        <end position="172"/>
    </location>
</feature>
<dbReference type="Pfam" id="PF00528">
    <property type="entry name" value="BPD_transp_1"/>
    <property type="match status" value="1"/>
</dbReference>
<organism evidence="9 10">
    <name type="scientific">Dictyobacter formicarum</name>
    <dbReference type="NCBI Taxonomy" id="2778368"/>
    <lineage>
        <taxon>Bacteria</taxon>
        <taxon>Bacillati</taxon>
        <taxon>Chloroflexota</taxon>
        <taxon>Ktedonobacteria</taxon>
        <taxon>Ktedonobacterales</taxon>
        <taxon>Dictyobacteraceae</taxon>
        <taxon>Dictyobacter</taxon>
    </lineage>
</organism>
<evidence type="ECO:0000256" key="2">
    <source>
        <dbReference type="ARBA" id="ARBA00022448"/>
    </source>
</evidence>
<feature type="domain" description="ABC transmembrane type-1" evidence="8">
    <location>
        <begin position="82"/>
        <end position="273"/>
    </location>
</feature>
<accession>A0ABQ3VQM7</accession>
<keyword evidence="5 7" id="KW-1133">Transmembrane helix</keyword>
<keyword evidence="4 7" id="KW-0812">Transmembrane</keyword>
<evidence type="ECO:0000256" key="7">
    <source>
        <dbReference type="RuleBase" id="RU363032"/>
    </source>
</evidence>
<protein>
    <submittedName>
        <fullName evidence="9">Sugar ABC transporter permease</fullName>
    </submittedName>
</protein>
<evidence type="ECO:0000259" key="8">
    <source>
        <dbReference type="PROSITE" id="PS50928"/>
    </source>
</evidence>
<dbReference type="InterPro" id="IPR035906">
    <property type="entry name" value="MetI-like_sf"/>
</dbReference>
<comment type="similarity">
    <text evidence="7">Belongs to the binding-protein-dependent transport system permease family.</text>
</comment>
<reference evidence="9 10" key="1">
    <citation type="journal article" date="2021" name="Int. J. Syst. Evol. Microbiol.">
        <title>Reticulibacter mediterranei gen. nov., sp. nov., within the new family Reticulibacteraceae fam. nov., and Ktedonospora formicarum gen. nov., sp. nov., Ktedonobacter robiniae sp. nov., Dictyobacter formicarum sp. nov. and Dictyobacter arantiisoli sp. nov., belonging to the class Ktedonobacteria.</title>
        <authorList>
            <person name="Yabe S."/>
            <person name="Zheng Y."/>
            <person name="Wang C.M."/>
            <person name="Sakai Y."/>
            <person name="Abe K."/>
            <person name="Yokota A."/>
            <person name="Donadio S."/>
            <person name="Cavaletti L."/>
            <person name="Monciardini P."/>
        </authorList>
    </citation>
    <scope>NUCLEOTIDE SEQUENCE [LARGE SCALE GENOMIC DNA]</scope>
    <source>
        <strain evidence="9 10">SOSP1-9</strain>
    </source>
</reference>
<dbReference type="Proteomes" id="UP000635565">
    <property type="component" value="Unassembled WGS sequence"/>
</dbReference>
<feature type="transmembrane region" description="Helical" evidence="7">
    <location>
        <begin position="251"/>
        <end position="273"/>
    </location>
</feature>
<dbReference type="EMBL" id="BNJJ01000025">
    <property type="protein sequence ID" value="GHO88577.1"/>
    <property type="molecule type" value="Genomic_DNA"/>
</dbReference>
<dbReference type="PROSITE" id="PS50928">
    <property type="entry name" value="ABC_TM1"/>
    <property type="match status" value="1"/>
</dbReference>
<name>A0ABQ3VQM7_9CHLR</name>
<dbReference type="RefSeq" id="WP_201366144.1">
    <property type="nucleotide sequence ID" value="NZ_BNJJ01000025.1"/>
</dbReference>
<comment type="subcellular location">
    <subcellularLocation>
        <location evidence="1 7">Cell membrane</location>
        <topology evidence="1 7">Multi-pass membrane protein</topology>
    </subcellularLocation>
</comment>
<evidence type="ECO:0000256" key="4">
    <source>
        <dbReference type="ARBA" id="ARBA00022692"/>
    </source>
</evidence>
<evidence type="ECO:0000256" key="1">
    <source>
        <dbReference type="ARBA" id="ARBA00004651"/>
    </source>
</evidence>
<feature type="transmembrane region" description="Helical" evidence="7">
    <location>
        <begin position="193"/>
        <end position="218"/>
    </location>
</feature>
<gene>
    <name evidence="9" type="ORF">KSZ_65830</name>
</gene>
<feature type="transmembrane region" description="Helical" evidence="7">
    <location>
        <begin position="78"/>
        <end position="105"/>
    </location>
</feature>
<evidence type="ECO:0000256" key="6">
    <source>
        <dbReference type="ARBA" id="ARBA00023136"/>
    </source>
</evidence>
<dbReference type="PANTHER" id="PTHR43744:SF12">
    <property type="entry name" value="ABC TRANSPORTER PERMEASE PROTEIN MG189-RELATED"/>
    <property type="match status" value="1"/>
</dbReference>
<proteinExistence type="inferred from homology"/>
<evidence type="ECO:0000256" key="3">
    <source>
        <dbReference type="ARBA" id="ARBA00022475"/>
    </source>
</evidence>
<dbReference type="InterPro" id="IPR000515">
    <property type="entry name" value="MetI-like"/>
</dbReference>
<evidence type="ECO:0000256" key="5">
    <source>
        <dbReference type="ARBA" id="ARBA00022989"/>
    </source>
</evidence>
<feature type="transmembrane region" description="Helical" evidence="7">
    <location>
        <begin position="117"/>
        <end position="141"/>
    </location>
</feature>
<evidence type="ECO:0000313" key="10">
    <source>
        <dbReference type="Proteomes" id="UP000635565"/>
    </source>
</evidence>
<keyword evidence="6 7" id="KW-0472">Membrane</keyword>
<dbReference type="Gene3D" id="1.10.3720.10">
    <property type="entry name" value="MetI-like"/>
    <property type="match status" value="1"/>
</dbReference>
<keyword evidence="3" id="KW-1003">Cell membrane</keyword>
<dbReference type="SUPFAM" id="SSF161098">
    <property type="entry name" value="MetI-like"/>
    <property type="match status" value="1"/>
</dbReference>